<reference evidence="12 13" key="1">
    <citation type="submission" date="2020-02" db="EMBL/GenBank/DDBJ databases">
        <title>Bacillus aquiflavi sp. nov., isolated from yellow water of strong flavor Chinese baijiu in Yibin region of China.</title>
        <authorList>
            <person name="Xie J."/>
        </authorList>
    </citation>
    <scope>NUCLEOTIDE SEQUENCE [LARGE SCALE GENOMIC DNA]</scope>
    <source>
        <strain evidence="12 13">3H-10</strain>
    </source>
</reference>
<gene>
    <name evidence="12" type="ORF">G4D64_12640</name>
    <name evidence="11" type="ORF">H1Z61_07240</name>
</gene>
<keyword evidence="5" id="KW-0472">Membrane</keyword>
<evidence type="ECO:0000259" key="9">
    <source>
        <dbReference type="Pfam" id="PF05504"/>
    </source>
</evidence>
<evidence type="ECO:0000256" key="8">
    <source>
        <dbReference type="SAM" id="SignalP"/>
    </source>
</evidence>
<dbReference type="RefSeq" id="WP_163242735.1">
    <property type="nucleotide sequence ID" value="NZ_JAAIWN010000031.1"/>
</dbReference>
<evidence type="ECO:0000313" key="14">
    <source>
        <dbReference type="Proteomes" id="UP000570010"/>
    </source>
</evidence>
<proteinExistence type="inferred from homology"/>
<comment type="subcellular location">
    <subcellularLocation>
        <location evidence="1">Membrane</location>
        <topology evidence="1">Lipid-anchor</topology>
    </subcellularLocation>
</comment>
<evidence type="ECO:0000256" key="6">
    <source>
        <dbReference type="ARBA" id="ARBA00023139"/>
    </source>
</evidence>
<evidence type="ECO:0000256" key="1">
    <source>
        <dbReference type="ARBA" id="ARBA00004635"/>
    </source>
</evidence>
<dbReference type="NCBIfam" id="TIGR02887">
    <property type="entry name" value="spore_ger_x_C"/>
    <property type="match status" value="1"/>
</dbReference>
<dbReference type="GO" id="GO:0009847">
    <property type="term" value="P:spore germination"/>
    <property type="evidence" value="ECO:0007669"/>
    <property type="project" value="InterPro"/>
</dbReference>
<evidence type="ECO:0000256" key="2">
    <source>
        <dbReference type="ARBA" id="ARBA00007886"/>
    </source>
</evidence>
<dbReference type="GO" id="GO:0016020">
    <property type="term" value="C:membrane"/>
    <property type="evidence" value="ECO:0007669"/>
    <property type="project" value="UniProtKB-SubCell"/>
</dbReference>
<evidence type="ECO:0000256" key="3">
    <source>
        <dbReference type="ARBA" id="ARBA00022544"/>
    </source>
</evidence>
<dbReference type="EMBL" id="JACEIO010000013">
    <property type="protein sequence ID" value="MBA4536942.1"/>
    <property type="molecule type" value="Genomic_DNA"/>
</dbReference>
<dbReference type="AlphaFoldDB" id="A0A6B3VYE8"/>
<dbReference type="Proteomes" id="UP000472971">
    <property type="component" value="Unassembled WGS sequence"/>
</dbReference>
<keyword evidence="4 8" id="KW-0732">Signal</keyword>
<keyword evidence="6" id="KW-0564">Palmitate</keyword>
<dbReference type="PANTHER" id="PTHR35789:SF1">
    <property type="entry name" value="SPORE GERMINATION PROTEIN B3"/>
    <property type="match status" value="1"/>
</dbReference>
<dbReference type="PROSITE" id="PS51257">
    <property type="entry name" value="PROKAR_LIPOPROTEIN"/>
    <property type="match status" value="1"/>
</dbReference>
<evidence type="ECO:0000256" key="5">
    <source>
        <dbReference type="ARBA" id="ARBA00023136"/>
    </source>
</evidence>
<comment type="caution">
    <text evidence="12">The sequence shown here is derived from an EMBL/GenBank/DDBJ whole genome shotgun (WGS) entry which is preliminary data.</text>
</comment>
<feature type="domain" description="Spore germination protein N-terminal" evidence="10">
    <location>
        <begin position="23"/>
        <end position="199"/>
    </location>
</feature>
<protein>
    <submittedName>
        <fullName evidence="12">Ger(X)C family spore germination protein</fullName>
    </submittedName>
</protein>
<dbReference type="InterPro" id="IPR008844">
    <property type="entry name" value="Spore_GerAC-like"/>
</dbReference>
<dbReference type="EMBL" id="JAAIWN010000031">
    <property type="protein sequence ID" value="NEY82328.1"/>
    <property type="molecule type" value="Genomic_DNA"/>
</dbReference>
<evidence type="ECO:0000256" key="7">
    <source>
        <dbReference type="ARBA" id="ARBA00023288"/>
    </source>
</evidence>
<dbReference type="Gene3D" id="3.30.300.210">
    <property type="entry name" value="Nutrient germinant receptor protein C, domain 3"/>
    <property type="match status" value="1"/>
</dbReference>
<feature type="domain" description="Spore germination GerAC-like C-terminal" evidence="9">
    <location>
        <begin position="217"/>
        <end position="352"/>
    </location>
</feature>
<evidence type="ECO:0000256" key="4">
    <source>
        <dbReference type="ARBA" id="ARBA00022729"/>
    </source>
</evidence>
<dbReference type="InterPro" id="IPR046953">
    <property type="entry name" value="Spore_GerAC-like_C"/>
</dbReference>
<organism evidence="12 13">
    <name type="scientific">Bacillus aquiflavi</name>
    <dbReference type="NCBI Taxonomy" id="2672567"/>
    <lineage>
        <taxon>Bacteria</taxon>
        <taxon>Bacillati</taxon>
        <taxon>Bacillota</taxon>
        <taxon>Bacilli</taxon>
        <taxon>Bacillales</taxon>
        <taxon>Bacillaceae</taxon>
        <taxon>Bacillus</taxon>
    </lineage>
</organism>
<dbReference type="PANTHER" id="PTHR35789">
    <property type="entry name" value="SPORE GERMINATION PROTEIN B3"/>
    <property type="match status" value="1"/>
</dbReference>
<comment type="similarity">
    <text evidence="2">Belongs to the GerABKC lipoprotein family.</text>
</comment>
<sequence>MIKKTILVMIISLSCSLLSGCWDSNEPERMVYAHGIGIDYKDNRYIIQLQMIDLGGLSKLESSGGPVEEQSEVGKASGRTINEAIFNLYRSTDRRVFWGHLSFIILSESVMEQEGLKFVTDLMNRYRETRYRIWFYSTKDSIEDILLAEPIIGISIARSVLSDPENSFEQSSFIKHIALRELLLKLNEPGHEVVIPAVSVTKRWKTQKKTDDVIQLDGLTVLTKANLKGFILGEKAKGLRWMDETMHRDDLTIYKNKKPVTEAILKTQNVKIKPVISGGRVDFDIEIKLKASINELDFQVNKEFIEKEIKKMVKKEVMKTYKAALEIDADIYRFSDVLYRKNIKEWKKHQHNGKLSLDEHSIRSIKVKVLLKDASKHLLIPSV</sequence>
<evidence type="ECO:0000259" key="10">
    <source>
        <dbReference type="Pfam" id="PF25198"/>
    </source>
</evidence>
<evidence type="ECO:0000313" key="11">
    <source>
        <dbReference type="EMBL" id="MBA4536942.1"/>
    </source>
</evidence>
<evidence type="ECO:0000313" key="13">
    <source>
        <dbReference type="Proteomes" id="UP000472971"/>
    </source>
</evidence>
<dbReference type="Pfam" id="PF05504">
    <property type="entry name" value="Spore_GerAC"/>
    <property type="match status" value="1"/>
</dbReference>
<reference evidence="11 14" key="2">
    <citation type="submission" date="2020-07" db="EMBL/GenBank/DDBJ databases">
        <authorList>
            <person name="Feng H."/>
        </authorList>
    </citation>
    <scope>NUCLEOTIDE SEQUENCE [LARGE SCALE GENOMIC DNA]</scope>
    <source>
        <strain evidence="11">S-12</strain>
        <strain evidence="14">s-12</strain>
    </source>
</reference>
<accession>A0A6B3VYE8</accession>
<name>A0A6B3VYE8_9BACI</name>
<evidence type="ECO:0000313" key="12">
    <source>
        <dbReference type="EMBL" id="NEY82328.1"/>
    </source>
</evidence>
<dbReference type="Pfam" id="PF25198">
    <property type="entry name" value="Spore_GerAC_N"/>
    <property type="match status" value="1"/>
</dbReference>
<feature type="signal peptide" evidence="8">
    <location>
        <begin position="1"/>
        <end position="19"/>
    </location>
</feature>
<feature type="chain" id="PRO_5038310136" evidence="8">
    <location>
        <begin position="20"/>
        <end position="383"/>
    </location>
</feature>
<dbReference type="InterPro" id="IPR038501">
    <property type="entry name" value="Spore_GerAC_C_sf"/>
</dbReference>
<keyword evidence="7" id="KW-0449">Lipoprotein</keyword>
<dbReference type="InterPro" id="IPR057336">
    <property type="entry name" value="GerAC_N"/>
</dbReference>
<keyword evidence="13" id="KW-1185">Reference proteome</keyword>
<keyword evidence="3" id="KW-0309">Germination</keyword>
<dbReference type="Proteomes" id="UP000570010">
    <property type="component" value="Unassembled WGS sequence"/>
</dbReference>